<accession>A0A4V2VPG6</accession>
<comment type="subcellular location">
    <subcellularLocation>
        <location evidence="1 7">Cytoplasm</location>
    </subcellularLocation>
</comment>
<dbReference type="PIRSF" id="PIRSF036421">
    <property type="entry name" value="Tricorn_protease"/>
    <property type="match status" value="1"/>
</dbReference>
<dbReference type="SUPFAM" id="SSF52096">
    <property type="entry name" value="ClpP/crotonase"/>
    <property type="match status" value="1"/>
</dbReference>
<reference evidence="13 14" key="1">
    <citation type="submission" date="2019-03" db="EMBL/GenBank/DDBJ databases">
        <title>Genomic Encyclopedia of Type Strains, Phase IV (KMG-IV): sequencing the most valuable type-strain genomes for metagenomic binning, comparative biology and taxonomic classification.</title>
        <authorList>
            <person name="Goeker M."/>
        </authorList>
    </citation>
    <scope>NUCLEOTIDE SEQUENCE [LARGE SCALE GENOMIC DNA]</scope>
    <source>
        <strain evidence="13 14">DSM 654</strain>
    </source>
</reference>
<dbReference type="RefSeq" id="WP_132575244.1">
    <property type="nucleotide sequence ID" value="NZ_CBCSGL010000030.1"/>
</dbReference>
<evidence type="ECO:0000256" key="4">
    <source>
        <dbReference type="ARBA" id="ARBA00022670"/>
    </source>
</evidence>
<dbReference type="InterPro" id="IPR011042">
    <property type="entry name" value="6-blade_b-propeller_TolB-like"/>
</dbReference>
<organism evidence="13 14">
    <name type="scientific">Roseateles saccharophilus</name>
    <name type="common">Pseudomonas saccharophila</name>
    <dbReference type="NCBI Taxonomy" id="304"/>
    <lineage>
        <taxon>Bacteria</taxon>
        <taxon>Pseudomonadati</taxon>
        <taxon>Pseudomonadota</taxon>
        <taxon>Betaproteobacteria</taxon>
        <taxon>Burkholderiales</taxon>
        <taxon>Sphaerotilaceae</taxon>
        <taxon>Roseateles</taxon>
    </lineage>
</organism>
<gene>
    <name evidence="13" type="ORF">EV671_103153</name>
</gene>
<dbReference type="InterPro" id="IPR036034">
    <property type="entry name" value="PDZ_sf"/>
</dbReference>
<dbReference type="EMBL" id="SMBU01000031">
    <property type="protein sequence ID" value="TCU89948.1"/>
    <property type="molecule type" value="Genomic_DNA"/>
</dbReference>
<evidence type="ECO:0000256" key="7">
    <source>
        <dbReference type="PIRNR" id="PIRNR036421"/>
    </source>
</evidence>
<dbReference type="OrthoDB" id="9758793at2"/>
<dbReference type="Proteomes" id="UP000295110">
    <property type="component" value="Unassembled WGS sequence"/>
</dbReference>
<feature type="active site" description="Charge relay system" evidence="8">
    <location>
        <position position="1070"/>
    </location>
</feature>
<dbReference type="InterPro" id="IPR005151">
    <property type="entry name" value="Tail-specific_protease"/>
</dbReference>
<comment type="caution">
    <text evidence="13">The sequence shown here is derived from an EMBL/GenBank/DDBJ whole genome shotgun (WGS) entry which is preliminary data.</text>
</comment>
<dbReference type="PANTHER" id="PTHR43253:SF1">
    <property type="entry name" value="TRICORN PROTEASE HOMOLOG 2-RELATED"/>
    <property type="match status" value="1"/>
</dbReference>
<feature type="active site" description="Nucleophile" evidence="8">
    <location>
        <position position="1013"/>
    </location>
</feature>
<sequence>MSFKLAGAALALALALPSFAAQAPLGPLAQPLWLRQSSISPDGTQIAFTFQGNLYVVPAAGGAARLLVANGHHTTAPVWSPDGRLLAYAADVYGNNDVFLVAAEGGPSRRLTSHSAPETPIAFTPDGRAVLFSAQRQDVRSSLAFPSPALGELYKVGIEGGRRPEQVFSEPAMAGRYNKAGTQLVYEDWKGYENAARKHHISPVARDIWLWDAASGQHRKLTNNGGENRNPVWSPDEQSIYFLSEKSGSFNVWKMQPGQPEAARQITHFTKNPVRFLSVAANGVLSFGYDGELYTMAGDTAEPRKLGLSIGADALLPKVENLRLSEGATDMAVSPDGSEFAVVVRGQVFVASTEFGNTRRITEGPGQKRSVSFSPDGRRLLYACEQDGQWSLCEAALQGDKKAVPSFFNAPRVSTRVLLKDTHQNFQPRYSPDGKEVAYLQDRAALHVLDIASGNTRELLSADWNYSYEDGDQWFDWAPDGKSLAVQFTDRNRWGQEAGVVPADGSGKLVNLTNSGYDDLRPMFARQGQMMIWASDRHGLHGNGGGARNDLDVYGMFLTRAAFDRYQLDKADFAQLKKREDDEKKDEAKKDDKKPADKKEAEKKDDKKAEARPEPVVIEQQGLEDRVARLSTVSGDIRDYALTPDGEQLFYVAKAGEGFELWQVRLRDKEGRRVASLPGGRGDNVSLVLDAKGANGFVMAAGRVHKFKVPGDDGKGDVKAEPLKFAAELRIDHAAERAQMFDHAWRQTREKLYVADMGGVDWAGYRQVYERQLPYVADGPDFAELLSEMLGELNVSHTGAGYRPAPQGDATASLGVFYDAAHKGAGVKVAEVIEGGPLDTAAAQLKAGMVIASIDGEAIPAGAEFDSLLNLKAGKQVVLEVLDPATGRRFEQTLKAISLGAERELLYKRWVRQERALVDKLSGGRLGYVHVRGMNDGSYRQTYADALGRASGKEALIVDTRFNGGGNLHDELATLLSGKKYLEFLPRGQSLGWEPTGKWTKPSAVLISESNYSDAHLFPWTYKHLGIGKLIGMPVAGTGTAVWWETMQDGATTFGIPQVGFRAQNGEFMERALITPDIVVPNDKARLDAGEDQQLEAAVKSLLGK</sequence>
<evidence type="ECO:0000256" key="11">
    <source>
        <dbReference type="SAM" id="SignalP"/>
    </source>
</evidence>
<evidence type="ECO:0000256" key="8">
    <source>
        <dbReference type="PIRSR" id="PIRSR036421-1"/>
    </source>
</evidence>
<dbReference type="CDD" id="cd07562">
    <property type="entry name" value="Peptidase_S41_TRI"/>
    <property type="match status" value="1"/>
</dbReference>
<keyword evidence="4 7" id="KW-0645">Protease</keyword>
<feature type="active site" description="Charge relay system" evidence="8">
    <location>
        <position position="797"/>
    </location>
</feature>
<protein>
    <recommendedName>
        <fullName evidence="7">Tricorn protease homolog</fullName>
        <ecNumber evidence="7">3.4.21.-</ecNumber>
    </recommendedName>
</protein>
<dbReference type="AlphaFoldDB" id="A0A4V2VPG6"/>
<evidence type="ECO:0000256" key="9">
    <source>
        <dbReference type="PIRSR" id="PIRSR036421-3"/>
    </source>
</evidence>
<dbReference type="GO" id="GO:0008236">
    <property type="term" value="F:serine-type peptidase activity"/>
    <property type="evidence" value="ECO:0007669"/>
    <property type="project" value="UniProtKB-UniRule"/>
</dbReference>
<dbReference type="Pfam" id="PF14684">
    <property type="entry name" value="Tricorn_C1"/>
    <property type="match status" value="1"/>
</dbReference>
<dbReference type="Gene3D" id="2.120.10.60">
    <property type="entry name" value="Tricorn protease N-terminal domain"/>
    <property type="match status" value="1"/>
</dbReference>
<dbReference type="Pfam" id="PF26549">
    <property type="entry name" value="Tricorn_N"/>
    <property type="match status" value="1"/>
</dbReference>
<dbReference type="InterPro" id="IPR001478">
    <property type="entry name" value="PDZ"/>
</dbReference>
<feature type="signal peptide" evidence="11">
    <location>
        <begin position="1"/>
        <end position="20"/>
    </location>
</feature>
<feature type="chain" id="PRO_5020773230" description="Tricorn protease homolog" evidence="11">
    <location>
        <begin position="21"/>
        <end position="1105"/>
    </location>
</feature>
<dbReference type="GO" id="GO:0006508">
    <property type="term" value="P:proteolysis"/>
    <property type="evidence" value="ECO:0007669"/>
    <property type="project" value="UniProtKB-UniRule"/>
</dbReference>
<dbReference type="InterPro" id="IPR028204">
    <property type="entry name" value="Tricorn_C1"/>
</dbReference>
<dbReference type="Pfam" id="PF07676">
    <property type="entry name" value="PD40"/>
    <property type="match status" value="1"/>
</dbReference>
<feature type="site" description="Transition state stabilizer; via amide nitrogen" evidence="9">
    <location>
        <position position="1014"/>
    </location>
</feature>
<keyword evidence="11" id="KW-0732">Signal</keyword>
<evidence type="ECO:0000313" key="14">
    <source>
        <dbReference type="Proteomes" id="UP000295110"/>
    </source>
</evidence>
<dbReference type="SMART" id="SM00245">
    <property type="entry name" value="TSPc"/>
    <property type="match status" value="1"/>
</dbReference>
<dbReference type="Pfam" id="PF03572">
    <property type="entry name" value="Peptidase_S41"/>
    <property type="match status" value="1"/>
</dbReference>
<dbReference type="Gene3D" id="2.120.10.30">
    <property type="entry name" value="TolB, C-terminal domain"/>
    <property type="match status" value="1"/>
</dbReference>
<evidence type="ECO:0000259" key="12">
    <source>
        <dbReference type="PROSITE" id="PS50106"/>
    </source>
</evidence>
<evidence type="ECO:0000256" key="10">
    <source>
        <dbReference type="SAM" id="MobiDB-lite"/>
    </source>
</evidence>
<evidence type="ECO:0000313" key="13">
    <source>
        <dbReference type="EMBL" id="TCU89948.1"/>
    </source>
</evidence>
<keyword evidence="3 7" id="KW-0963">Cytoplasm</keyword>
<dbReference type="GO" id="GO:0005737">
    <property type="term" value="C:cytoplasm"/>
    <property type="evidence" value="ECO:0007669"/>
    <property type="project" value="UniProtKB-SubCell"/>
</dbReference>
<proteinExistence type="inferred from homology"/>
<evidence type="ECO:0000256" key="6">
    <source>
        <dbReference type="ARBA" id="ARBA00022825"/>
    </source>
</evidence>
<comment type="function">
    <text evidence="7">Degrades oligopeptides.</text>
</comment>
<keyword evidence="14" id="KW-1185">Reference proteome</keyword>
<dbReference type="PROSITE" id="PS50106">
    <property type="entry name" value="PDZ"/>
    <property type="match status" value="1"/>
</dbReference>
<dbReference type="SUPFAM" id="SSF50156">
    <property type="entry name" value="PDZ domain-like"/>
    <property type="match status" value="1"/>
</dbReference>
<name>A0A4V2VPG6_ROSSA</name>
<evidence type="ECO:0000256" key="2">
    <source>
        <dbReference type="ARBA" id="ARBA00008524"/>
    </source>
</evidence>
<feature type="compositionally biased region" description="Basic and acidic residues" evidence="10">
    <location>
        <begin position="578"/>
        <end position="613"/>
    </location>
</feature>
<evidence type="ECO:0000256" key="3">
    <source>
        <dbReference type="ARBA" id="ARBA00022490"/>
    </source>
</evidence>
<dbReference type="SUPFAM" id="SSF82171">
    <property type="entry name" value="DPP6 N-terminal domain-like"/>
    <property type="match status" value="1"/>
</dbReference>
<keyword evidence="5 7" id="KW-0378">Hydrolase</keyword>
<dbReference type="SMART" id="SM00228">
    <property type="entry name" value="PDZ"/>
    <property type="match status" value="1"/>
</dbReference>
<evidence type="ECO:0000256" key="1">
    <source>
        <dbReference type="ARBA" id="ARBA00004496"/>
    </source>
</evidence>
<dbReference type="InterPro" id="IPR011659">
    <property type="entry name" value="WD40"/>
</dbReference>
<keyword evidence="6 7" id="KW-0720">Serine protease</keyword>
<feature type="region of interest" description="Disordered" evidence="10">
    <location>
        <begin position="578"/>
        <end position="620"/>
    </location>
</feature>
<dbReference type="InterPro" id="IPR012393">
    <property type="entry name" value="Tricorn_protease"/>
</dbReference>
<dbReference type="InterPro" id="IPR029045">
    <property type="entry name" value="ClpP/crotonase-like_dom_sf"/>
</dbReference>
<dbReference type="PANTHER" id="PTHR43253">
    <property type="entry name" value="TRICORN PROTEASE HOMOLOG 2-RELATED"/>
    <property type="match status" value="1"/>
</dbReference>
<dbReference type="Gene3D" id="2.30.42.10">
    <property type="match status" value="1"/>
</dbReference>
<dbReference type="Gene3D" id="3.30.750.44">
    <property type="match status" value="1"/>
</dbReference>
<dbReference type="EC" id="3.4.21.-" evidence="7"/>
<feature type="domain" description="PDZ" evidence="12">
    <location>
        <begin position="792"/>
        <end position="859"/>
    </location>
</feature>
<dbReference type="Gene3D" id="3.90.226.10">
    <property type="entry name" value="2-enoyl-CoA Hydratase, Chain A, domain 1"/>
    <property type="match status" value="1"/>
</dbReference>
<evidence type="ECO:0000256" key="5">
    <source>
        <dbReference type="ARBA" id="ARBA00022801"/>
    </source>
</evidence>
<comment type="similarity">
    <text evidence="2 7">Belongs to the peptidase S41B family.</text>
</comment>